<dbReference type="AlphaFoldDB" id="A0A0D8J1U0"/>
<keyword evidence="3" id="KW-1185">Reference proteome</keyword>
<dbReference type="InterPro" id="IPR036116">
    <property type="entry name" value="FN3_sf"/>
</dbReference>
<dbReference type="InterPro" id="IPR013783">
    <property type="entry name" value="Ig-like_fold"/>
</dbReference>
<feature type="signal peptide" evidence="1">
    <location>
        <begin position="1"/>
        <end position="29"/>
    </location>
</feature>
<feature type="chain" id="PRO_5002330765" description="Fibronectin type-III domain-containing protein" evidence="1">
    <location>
        <begin position="30"/>
        <end position="843"/>
    </location>
</feature>
<reference evidence="2" key="1">
    <citation type="submission" date="2015-02" db="EMBL/GenBank/DDBJ databases">
        <title>A novel member of the family Ruminococcaceae isolated from human feces.</title>
        <authorList>
            <person name="Shkoporov A.N."/>
            <person name="Chaplin A.V."/>
            <person name="Motuzova O.V."/>
            <person name="Kafarskaia L.I."/>
            <person name="Khokhlova E.V."/>
            <person name="Efimov B.A."/>
        </authorList>
    </citation>
    <scope>NUCLEOTIDE SEQUENCE [LARGE SCALE GENOMIC DNA]</scope>
    <source>
        <strain evidence="2">585-1</strain>
    </source>
</reference>
<dbReference type="InterPro" id="IPR017853">
    <property type="entry name" value="GH"/>
</dbReference>
<organism evidence="2 3">
    <name type="scientific">Ruthenibacterium lactatiformans</name>
    <dbReference type="NCBI Taxonomy" id="1550024"/>
    <lineage>
        <taxon>Bacteria</taxon>
        <taxon>Bacillati</taxon>
        <taxon>Bacillota</taxon>
        <taxon>Clostridia</taxon>
        <taxon>Eubacteriales</taxon>
        <taxon>Oscillospiraceae</taxon>
        <taxon>Ruthenibacterium</taxon>
    </lineage>
</organism>
<sequence length="843" mass="91699">MKQKKRIIRMLAAVLAASVLGSWGVPARAAGPAQVIVTVDGADVTPLAGARRVGTNIEMSMISDAMWQANGNWMEQSFFAGELDMMRWGYDAWAFDWEQETPLSENRYWGGLNSRDAAGSFGLREFIRFCKQQDIVPFVMIPIESLDAFGGQAGLEKVKALTASMAQYIAQEGIELCYFDMGNEPWNNGAGGVANARYLGSLFPEFQQIVKAANPNYRLVLQRAPENILWNSWNSALVSAAQGAFDAYDDHRYAFYGWNKYFDKNSDALLEPGTPIEGKEGILGECNIGWTPVQDDWNAGHVRDMGGSMALLNAMLEMIGDGRYSRIVTWPSHYPSKASISGCPENAFGWFDLDQWYLEGKTVRLTGPAAAHRIVNQNVLENRLGASSSAEKVRVYAYCNAAQTDLRVIVLNKWDATQLTLNVPEQMDCVSAMVLSGESVWDTAPEYRSLFAGCEAVTGGSYTGGIPGESVVVYTFSSVAPGKAPGQPELLSPGNGAGGAGTAQAFAWTPVDGGRNYRLTVSPNADLSAPVIDTYTGMACRYQAARELEAGTTYYWRVTAENQAGSAASGTACFTTQEAPGGGTVTLNNDSPYLSYSANWNQQASAGSYRNDDASCKEKDGFVEFTFTGTGAKLYGLRGNWCGMADAQVDFGAPVRIDAYAGTTQEQALLFDTGELPYGEHTVTLTVAGEKNEASSDTWIEFDKVELSDSQNGAPVINKVVWNDENPNLKKFSVWKHQSVPGSYHDDDSSSNTWKAHIEFSFEGSNAVIYGLKGPWCGRAQITVDGAAAADIDAYAPEMMLQQVLYDTGTLEPGTHTVRITVKAEKSPESSGRWVEIDRVVWQ</sequence>
<dbReference type="Gene3D" id="2.60.40.10">
    <property type="entry name" value="Immunoglobulins"/>
    <property type="match status" value="1"/>
</dbReference>
<dbReference type="Proteomes" id="UP000032483">
    <property type="component" value="Unassembled WGS sequence"/>
</dbReference>
<evidence type="ECO:0000313" key="3">
    <source>
        <dbReference type="Proteomes" id="UP000032483"/>
    </source>
</evidence>
<dbReference type="GeneID" id="42856250"/>
<dbReference type="Gene3D" id="3.20.20.80">
    <property type="entry name" value="Glycosidases"/>
    <property type="match status" value="1"/>
</dbReference>
<comment type="caution">
    <text evidence="2">The sequence shown here is derived from an EMBL/GenBank/DDBJ whole genome shotgun (WGS) entry which is preliminary data.</text>
</comment>
<dbReference type="Gene3D" id="2.60.120.260">
    <property type="entry name" value="Galactose-binding domain-like"/>
    <property type="match status" value="2"/>
</dbReference>
<dbReference type="RefSeq" id="WP_050004937.1">
    <property type="nucleotide sequence ID" value="NZ_CAOJUJ010000005.1"/>
</dbReference>
<evidence type="ECO:0000256" key="1">
    <source>
        <dbReference type="SAM" id="SignalP"/>
    </source>
</evidence>
<keyword evidence="1" id="KW-0732">Signal</keyword>
<gene>
    <name evidence="2" type="ORF">TQ39_06425</name>
</gene>
<dbReference type="SUPFAM" id="SSF51445">
    <property type="entry name" value="(Trans)glycosidases"/>
    <property type="match status" value="1"/>
</dbReference>
<dbReference type="EMBL" id="JXXK01000006">
    <property type="protein sequence ID" value="KJF40526.1"/>
    <property type="molecule type" value="Genomic_DNA"/>
</dbReference>
<dbReference type="SUPFAM" id="SSF49265">
    <property type="entry name" value="Fibronectin type III"/>
    <property type="match status" value="1"/>
</dbReference>
<evidence type="ECO:0008006" key="4">
    <source>
        <dbReference type="Google" id="ProtNLM"/>
    </source>
</evidence>
<proteinExistence type="predicted"/>
<protein>
    <recommendedName>
        <fullName evidence="4">Fibronectin type-III domain-containing protein</fullName>
    </recommendedName>
</protein>
<evidence type="ECO:0000313" key="2">
    <source>
        <dbReference type="EMBL" id="KJF40526.1"/>
    </source>
</evidence>
<name>A0A0D8J1U0_9FIRM</name>
<accession>A0A0D8J1U0</accession>